<dbReference type="PANTHER" id="PTHR31719:SF43">
    <property type="entry name" value="NAC TRANSCRIPTION FACTOR 56"/>
    <property type="match status" value="1"/>
</dbReference>
<organism evidence="7 8">
    <name type="scientific">Solanum pennellii</name>
    <name type="common">Tomato</name>
    <name type="synonym">Lycopersicon pennellii</name>
    <dbReference type="NCBI Taxonomy" id="28526"/>
    <lineage>
        <taxon>Eukaryota</taxon>
        <taxon>Viridiplantae</taxon>
        <taxon>Streptophyta</taxon>
        <taxon>Embryophyta</taxon>
        <taxon>Tracheophyta</taxon>
        <taxon>Spermatophyta</taxon>
        <taxon>Magnoliopsida</taxon>
        <taxon>eudicotyledons</taxon>
        <taxon>Gunneridae</taxon>
        <taxon>Pentapetalae</taxon>
        <taxon>asterids</taxon>
        <taxon>lamiids</taxon>
        <taxon>Solanales</taxon>
        <taxon>Solanaceae</taxon>
        <taxon>Solanoideae</taxon>
        <taxon>Solaneae</taxon>
        <taxon>Solanum</taxon>
        <taxon>Solanum subgen. Lycopersicon</taxon>
    </lineage>
</organism>
<dbReference type="InterPro" id="IPR003441">
    <property type="entry name" value="NAC-dom"/>
</dbReference>
<dbReference type="InterPro" id="IPR036093">
    <property type="entry name" value="NAC_dom_sf"/>
</dbReference>
<evidence type="ECO:0000259" key="6">
    <source>
        <dbReference type="PROSITE" id="PS51005"/>
    </source>
</evidence>
<dbReference type="SUPFAM" id="SSF101941">
    <property type="entry name" value="NAC domain"/>
    <property type="match status" value="1"/>
</dbReference>
<evidence type="ECO:0000313" key="7">
    <source>
        <dbReference type="Proteomes" id="UP000694930"/>
    </source>
</evidence>
<dbReference type="Gene3D" id="2.170.150.80">
    <property type="entry name" value="NAC domain"/>
    <property type="match status" value="1"/>
</dbReference>
<evidence type="ECO:0000256" key="4">
    <source>
        <dbReference type="ARBA" id="ARBA00023242"/>
    </source>
</evidence>
<reference evidence="8" key="2">
    <citation type="submission" date="2025-08" db="UniProtKB">
        <authorList>
            <consortium name="RefSeq"/>
        </authorList>
    </citation>
    <scope>IDENTIFICATION</scope>
</reference>
<keyword evidence="4" id="KW-0539">Nucleus</keyword>
<dbReference type="Pfam" id="PF02365">
    <property type="entry name" value="NAM"/>
    <property type="match status" value="1"/>
</dbReference>
<keyword evidence="2" id="KW-0238">DNA-binding</keyword>
<feature type="region of interest" description="Disordered" evidence="5">
    <location>
        <begin position="159"/>
        <end position="184"/>
    </location>
</feature>
<dbReference type="PANTHER" id="PTHR31719">
    <property type="entry name" value="NAC TRANSCRIPTION FACTOR 56"/>
    <property type="match status" value="1"/>
</dbReference>
<keyword evidence="3" id="KW-0804">Transcription</keyword>
<evidence type="ECO:0000256" key="1">
    <source>
        <dbReference type="ARBA" id="ARBA00023015"/>
    </source>
</evidence>
<dbReference type="RefSeq" id="XP_027768232.1">
    <property type="nucleotide sequence ID" value="XM_027912431.1"/>
</dbReference>
<sequence length="238" mass="27368">MRIGRINDDSPDLELGVRFLPTDEQLISYLIRFVASNNFICNDIPFENIYGRKKPWELMEAGNKYFFTKLKKRNTRFIRTLVGGGSWKGQGKGKSIGENKIGIKKTYNYEENKKDKVNDVSWIMKEYSLDDKVIKPLKNRGIMKHEDVVLCFIRRKESGHGNDDDDDNDDDTQPQGPNETGYGTDQLAQQMVDNSVQNVEETTSTGVLNNDECLFTDELGDFDIFIEENQEWLSDLVS</sequence>
<feature type="domain" description="NAC" evidence="6">
    <location>
        <begin position="13"/>
        <end position="156"/>
    </location>
</feature>
<dbReference type="GeneID" id="114074441"/>
<accession>A0ABM1UXL4</accession>
<keyword evidence="7" id="KW-1185">Reference proteome</keyword>
<proteinExistence type="predicted"/>
<gene>
    <name evidence="8" type="primary">LOC114074441</name>
</gene>
<dbReference type="Proteomes" id="UP000694930">
    <property type="component" value="Chromosome 10"/>
</dbReference>
<reference evidence="7" key="1">
    <citation type="journal article" date="2014" name="Nat. Genet.">
        <title>The genome of the stress-tolerant wild tomato species Solanum pennellii.</title>
        <authorList>
            <person name="Bolger A."/>
            <person name="Scossa F."/>
            <person name="Bolger M.E."/>
            <person name="Lanz C."/>
            <person name="Maumus F."/>
            <person name="Tohge T."/>
            <person name="Quesneville H."/>
            <person name="Alseekh S."/>
            <person name="Sorensen I."/>
            <person name="Lichtenstein G."/>
            <person name="Fich E.A."/>
            <person name="Conte M."/>
            <person name="Keller H."/>
            <person name="Schneeberger K."/>
            <person name="Schwacke R."/>
            <person name="Ofner I."/>
            <person name="Vrebalov J."/>
            <person name="Xu Y."/>
            <person name="Osorio S."/>
            <person name="Aflitos S.A."/>
            <person name="Schijlen E."/>
            <person name="Jimenez-Gomez J.M."/>
            <person name="Ryngajllo M."/>
            <person name="Kimura S."/>
            <person name="Kumar R."/>
            <person name="Koenig D."/>
            <person name="Headland L.R."/>
            <person name="Maloof J.N."/>
            <person name="Sinha N."/>
            <person name="van Ham R.C."/>
            <person name="Lankhorst R.K."/>
            <person name="Mao L."/>
            <person name="Vogel A."/>
            <person name="Arsova B."/>
            <person name="Panstruga R."/>
            <person name="Fei Z."/>
            <person name="Rose J.K."/>
            <person name="Zamir D."/>
            <person name="Carrari F."/>
            <person name="Giovannoni J.J."/>
            <person name="Weigel D."/>
            <person name="Usadel B."/>
            <person name="Fernie A.R."/>
        </authorList>
    </citation>
    <scope>NUCLEOTIDE SEQUENCE [LARGE SCALE GENOMIC DNA]</scope>
    <source>
        <strain evidence="7">cv. LA0716</strain>
    </source>
</reference>
<protein>
    <submittedName>
        <fullName evidence="8">NAC domain-containing protein 2-like</fullName>
    </submittedName>
</protein>
<keyword evidence="1" id="KW-0805">Transcription regulation</keyword>
<feature type="compositionally biased region" description="Polar residues" evidence="5">
    <location>
        <begin position="173"/>
        <end position="184"/>
    </location>
</feature>
<dbReference type="PROSITE" id="PS51005">
    <property type="entry name" value="NAC"/>
    <property type="match status" value="1"/>
</dbReference>
<evidence type="ECO:0000256" key="5">
    <source>
        <dbReference type="SAM" id="MobiDB-lite"/>
    </source>
</evidence>
<feature type="compositionally biased region" description="Acidic residues" evidence="5">
    <location>
        <begin position="163"/>
        <end position="172"/>
    </location>
</feature>
<evidence type="ECO:0000256" key="2">
    <source>
        <dbReference type="ARBA" id="ARBA00023125"/>
    </source>
</evidence>
<name>A0ABM1UXL4_SOLPN</name>
<evidence type="ECO:0000313" key="8">
    <source>
        <dbReference type="RefSeq" id="XP_027768232.1"/>
    </source>
</evidence>
<evidence type="ECO:0000256" key="3">
    <source>
        <dbReference type="ARBA" id="ARBA00023163"/>
    </source>
</evidence>